<gene>
    <name evidence="1" type="ORF">AJ80_06239</name>
</gene>
<name>A0A2B7XYG1_POLH7</name>
<dbReference type="AlphaFoldDB" id="A0A2B7XYG1"/>
<dbReference type="Proteomes" id="UP000224634">
    <property type="component" value="Unassembled WGS sequence"/>
</dbReference>
<sequence>MAFEPRLTAQHLSVMDPATSGTTKWLFSAAKALAQFCRGLAPYGIALVSG</sequence>
<evidence type="ECO:0000313" key="1">
    <source>
        <dbReference type="EMBL" id="PGH13608.1"/>
    </source>
</evidence>
<organism evidence="1 2">
    <name type="scientific">Polytolypa hystricis (strain UAMH7299)</name>
    <dbReference type="NCBI Taxonomy" id="1447883"/>
    <lineage>
        <taxon>Eukaryota</taxon>
        <taxon>Fungi</taxon>
        <taxon>Dikarya</taxon>
        <taxon>Ascomycota</taxon>
        <taxon>Pezizomycotina</taxon>
        <taxon>Eurotiomycetes</taxon>
        <taxon>Eurotiomycetidae</taxon>
        <taxon>Onygenales</taxon>
        <taxon>Onygenales incertae sedis</taxon>
        <taxon>Polytolypa</taxon>
    </lineage>
</organism>
<accession>A0A2B7XYG1</accession>
<reference evidence="1 2" key="1">
    <citation type="submission" date="2017-10" db="EMBL/GenBank/DDBJ databases">
        <title>Comparative genomics in systemic dimorphic fungi from Ajellomycetaceae.</title>
        <authorList>
            <person name="Munoz J.F."/>
            <person name="Mcewen J.G."/>
            <person name="Clay O.K."/>
            <person name="Cuomo C.A."/>
        </authorList>
    </citation>
    <scope>NUCLEOTIDE SEQUENCE [LARGE SCALE GENOMIC DNA]</scope>
    <source>
        <strain evidence="1 2">UAMH7299</strain>
    </source>
</reference>
<evidence type="ECO:0000313" key="2">
    <source>
        <dbReference type="Proteomes" id="UP000224634"/>
    </source>
</evidence>
<dbReference type="EMBL" id="PDNA01000102">
    <property type="protein sequence ID" value="PGH13608.1"/>
    <property type="molecule type" value="Genomic_DNA"/>
</dbReference>
<keyword evidence="2" id="KW-1185">Reference proteome</keyword>
<protein>
    <submittedName>
        <fullName evidence="1">Uncharacterized protein</fullName>
    </submittedName>
</protein>
<proteinExistence type="predicted"/>
<comment type="caution">
    <text evidence="1">The sequence shown here is derived from an EMBL/GenBank/DDBJ whole genome shotgun (WGS) entry which is preliminary data.</text>
</comment>